<dbReference type="EMBL" id="JALLAZ020001335">
    <property type="protein sequence ID" value="KAL3776746.1"/>
    <property type="molecule type" value="Genomic_DNA"/>
</dbReference>
<dbReference type="AlphaFoldDB" id="A0ABD3NLK9"/>
<gene>
    <name evidence="12" type="ORF">ACHAW5_006448</name>
</gene>
<comment type="cofactor">
    <cofactor evidence="1">
        <name>Mg(2+)</name>
        <dbReference type="ChEBI" id="CHEBI:18420"/>
    </cofactor>
</comment>
<dbReference type="SMART" id="SM00220">
    <property type="entry name" value="S_TKc"/>
    <property type="match status" value="1"/>
</dbReference>
<dbReference type="InterPro" id="IPR008271">
    <property type="entry name" value="Ser/Thr_kinase_AS"/>
</dbReference>
<evidence type="ECO:0000256" key="3">
    <source>
        <dbReference type="ARBA" id="ARBA00022679"/>
    </source>
</evidence>
<evidence type="ECO:0000256" key="4">
    <source>
        <dbReference type="ARBA" id="ARBA00022741"/>
    </source>
</evidence>
<dbReference type="GO" id="GO:0004674">
    <property type="term" value="F:protein serine/threonine kinase activity"/>
    <property type="evidence" value="ECO:0007669"/>
    <property type="project" value="UniProtKB-KW"/>
</dbReference>
<proteinExistence type="inferred from homology"/>
<reference evidence="12 13" key="1">
    <citation type="submission" date="2024-10" db="EMBL/GenBank/DDBJ databases">
        <title>Updated reference genomes for cyclostephanoid diatoms.</title>
        <authorList>
            <person name="Roberts W.R."/>
            <person name="Alverson A.J."/>
        </authorList>
    </citation>
    <scope>NUCLEOTIDE SEQUENCE [LARGE SCALE GENOMIC DNA]</scope>
    <source>
        <strain evidence="12 13">AJA276-08</strain>
    </source>
</reference>
<dbReference type="Gene3D" id="1.10.510.10">
    <property type="entry name" value="Transferase(Phosphotransferase) domain 1"/>
    <property type="match status" value="1"/>
</dbReference>
<feature type="compositionally biased region" description="Low complexity" evidence="9">
    <location>
        <begin position="107"/>
        <end position="137"/>
    </location>
</feature>
<feature type="region of interest" description="Disordered" evidence="9">
    <location>
        <begin position="1"/>
        <end position="28"/>
    </location>
</feature>
<evidence type="ECO:0000256" key="2">
    <source>
        <dbReference type="ARBA" id="ARBA00022527"/>
    </source>
</evidence>
<feature type="domain" description="EF-hand" evidence="11">
    <location>
        <begin position="489"/>
        <end position="524"/>
    </location>
</feature>
<name>A0ABD3NLK9_9STRA</name>
<dbReference type="SUPFAM" id="SSF47473">
    <property type="entry name" value="EF-hand"/>
    <property type="match status" value="1"/>
</dbReference>
<dbReference type="SUPFAM" id="SSF56112">
    <property type="entry name" value="Protein kinase-like (PK-like)"/>
    <property type="match status" value="1"/>
</dbReference>
<dbReference type="PROSITE" id="PS50011">
    <property type="entry name" value="PROTEIN_KINASE_DOM"/>
    <property type="match status" value="1"/>
</dbReference>
<dbReference type="InterPro" id="IPR011992">
    <property type="entry name" value="EF-hand-dom_pair"/>
</dbReference>
<protein>
    <recommendedName>
        <fullName evidence="14">Calmodulin</fullName>
    </recommendedName>
</protein>
<feature type="domain" description="Protein kinase" evidence="10">
    <location>
        <begin position="175"/>
        <end position="439"/>
    </location>
</feature>
<evidence type="ECO:0000256" key="9">
    <source>
        <dbReference type="SAM" id="MobiDB-lite"/>
    </source>
</evidence>
<evidence type="ECO:0000256" key="1">
    <source>
        <dbReference type="ARBA" id="ARBA00001946"/>
    </source>
</evidence>
<feature type="region of interest" description="Disordered" evidence="9">
    <location>
        <begin position="43"/>
        <end position="137"/>
    </location>
</feature>
<dbReference type="FunFam" id="1.10.510.10:FF:000571">
    <property type="entry name" value="Maternal embryonic leucine zipper kinase"/>
    <property type="match status" value="1"/>
</dbReference>
<dbReference type="InterPro" id="IPR011009">
    <property type="entry name" value="Kinase-like_dom_sf"/>
</dbReference>
<evidence type="ECO:0000256" key="7">
    <source>
        <dbReference type="ARBA" id="ARBA00024334"/>
    </source>
</evidence>
<dbReference type="InterPro" id="IPR000719">
    <property type="entry name" value="Prot_kinase_dom"/>
</dbReference>
<evidence type="ECO:0008006" key="14">
    <source>
        <dbReference type="Google" id="ProtNLM"/>
    </source>
</evidence>
<dbReference type="Pfam" id="PF00069">
    <property type="entry name" value="Pkinase"/>
    <property type="match status" value="1"/>
</dbReference>
<dbReference type="Gene3D" id="3.30.200.20">
    <property type="entry name" value="Phosphorylase Kinase, domain 1"/>
    <property type="match status" value="1"/>
</dbReference>
<dbReference type="PROSITE" id="PS50222">
    <property type="entry name" value="EF_HAND_2"/>
    <property type="match status" value="1"/>
</dbReference>
<sequence>MGCVPSKHLAHSGELDRAGEGEKLRSTTASTIASTAAYTTFAVRGRPGGEVAGRQQEKKKLPYVPPPPPPRSTMTDVSPANTSSPNENAIVNKTNHHNIPSQETLGSFDSNADSDSSSVNSTQSAGGSLKKRSLPSSKSKLGLVDDLKCGERKNPNLVRIEVPLGKPIEEVYQGVHDGQVLGSGVSGIVRRVTHRATQVDYAVKCLDLALIDSDAGLRQLKEEIYIMCQLDHPNIVRLEEVYESHSEIYLVQEVCRGGELFDRLDEQPDYRYTEAQCARLVKQMLSSVIYLHNKGIIHRDLKLENFLFRDVNADSELVMIDFGLSKHFTFGEVHHEAVGTPYTVAPEVIRGRYDERCDVWAIGVITYLLLSGEPPFGGCGGPETLLQVRDNILRGAFRFEPKEIWRPVSKEAKSFIKSLLVVDPLKRPTAQQAKESNWLKMCSNIENDENGGEDSMINPNVVKALVGFREYSDMRKLLCEVLSFTLLPEQIQGLRKEFEKYDKEGTGEISLSTLKNVLIGNASTGKLGGLTEAEVVDIFNAMRVRKGETTIHWHDFIAAGLSQCAVDDRNLRLAFGRLDQEHKGYISFENVMDLIGGDTFGNEDQMLQMWGETSLNYEDFVLLMKGQKTWDSGNPLRNSLQGFQGPVLPEILEDDEDNASPYGTFVLGESSPQRETTLNELSPNFPGDSHGQTLPGARAFHTSLMQCPFTDYPTVSFSRGRSVSLDDRDTLKEEADYRKSHDSRQAMIPEHTTCLSDIDRVVQDETKTPLVVNRTLYRAHREFRHAFTEACRRFEDEQIRRAKETLRAQESAGAKHTAGLVMRHGQALSDQSIKKFLAETIEEQQKQVDQANRRGGRGRHSRKKTTSDMSGMLSGPTPPSTPEMGDRKKLANLEALARIEEDECKVSEHPCDETVLRQPTIPGEFRRTTYDPFHGTF</sequence>
<organism evidence="12 13">
    <name type="scientific">Stephanodiscus triporus</name>
    <dbReference type="NCBI Taxonomy" id="2934178"/>
    <lineage>
        <taxon>Eukaryota</taxon>
        <taxon>Sar</taxon>
        <taxon>Stramenopiles</taxon>
        <taxon>Ochrophyta</taxon>
        <taxon>Bacillariophyta</taxon>
        <taxon>Coscinodiscophyceae</taxon>
        <taxon>Thalassiosirophycidae</taxon>
        <taxon>Stephanodiscales</taxon>
        <taxon>Stephanodiscaceae</taxon>
        <taxon>Stephanodiscus</taxon>
    </lineage>
</organism>
<evidence type="ECO:0000256" key="8">
    <source>
        <dbReference type="PROSITE-ProRule" id="PRU10141"/>
    </source>
</evidence>
<dbReference type="PANTHER" id="PTHR24349">
    <property type="entry name" value="SERINE/THREONINE-PROTEIN KINASE"/>
    <property type="match status" value="1"/>
</dbReference>
<keyword evidence="13" id="KW-1185">Reference proteome</keyword>
<keyword evidence="6 8" id="KW-0067">ATP-binding</keyword>
<keyword evidence="2" id="KW-0723">Serine/threonine-protein kinase</keyword>
<dbReference type="PROSITE" id="PS00107">
    <property type="entry name" value="PROTEIN_KINASE_ATP"/>
    <property type="match status" value="1"/>
</dbReference>
<dbReference type="InterPro" id="IPR017441">
    <property type="entry name" value="Protein_kinase_ATP_BS"/>
</dbReference>
<dbReference type="PROSITE" id="PS00108">
    <property type="entry name" value="PROTEIN_KINASE_ST"/>
    <property type="match status" value="1"/>
</dbReference>
<evidence type="ECO:0000313" key="13">
    <source>
        <dbReference type="Proteomes" id="UP001530315"/>
    </source>
</evidence>
<evidence type="ECO:0000256" key="6">
    <source>
        <dbReference type="ARBA" id="ARBA00022840"/>
    </source>
</evidence>
<accession>A0ABD3NLK9</accession>
<dbReference type="Proteomes" id="UP001530315">
    <property type="component" value="Unassembled WGS sequence"/>
</dbReference>
<dbReference type="InterPro" id="IPR002048">
    <property type="entry name" value="EF_hand_dom"/>
</dbReference>
<keyword evidence="3" id="KW-0808">Transferase</keyword>
<comment type="similarity">
    <text evidence="7">Belongs to the protein kinase superfamily. Ser/Thr protein kinase family. CDPK subfamily.</text>
</comment>
<dbReference type="CDD" id="cd05117">
    <property type="entry name" value="STKc_CAMK"/>
    <property type="match status" value="1"/>
</dbReference>
<dbReference type="InterPro" id="IPR050205">
    <property type="entry name" value="CDPK_Ser/Thr_kinases"/>
</dbReference>
<feature type="region of interest" description="Disordered" evidence="9">
    <location>
        <begin position="844"/>
        <end position="886"/>
    </location>
</feature>
<comment type="caution">
    <text evidence="12">The sequence shown here is derived from an EMBL/GenBank/DDBJ whole genome shotgun (WGS) entry which is preliminary data.</text>
</comment>
<dbReference type="Gene3D" id="1.10.238.10">
    <property type="entry name" value="EF-hand"/>
    <property type="match status" value="1"/>
</dbReference>
<evidence type="ECO:0000313" key="12">
    <source>
        <dbReference type="EMBL" id="KAL3776746.1"/>
    </source>
</evidence>
<feature type="compositionally biased region" description="Polar residues" evidence="9">
    <location>
        <begin position="72"/>
        <end position="105"/>
    </location>
</feature>
<feature type="compositionally biased region" description="Basic and acidic residues" evidence="9">
    <location>
        <begin position="11"/>
        <end position="25"/>
    </location>
</feature>
<keyword evidence="5" id="KW-0418">Kinase</keyword>
<evidence type="ECO:0000259" key="11">
    <source>
        <dbReference type="PROSITE" id="PS50222"/>
    </source>
</evidence>
<feature type="binding site" evidence="8">
    <location>
        <position position="204"/>
    </location>
    <ligand>
        <name>ATP</name>
        <dbReference type="ChEBI" id="CHEBI:30616"/>
    </ligand>
</feature>
<feature type="compositionally biased region" description="Basic residues" evidence="9">
    <location>
        <begin position="854"/>
        <end position="864"/>
    </location>
</feature>
<evidence type="ECO:0000256" key="5">
    <source>
        <dbReference type="ARBA" id="ARBA00022777"/>
    </source>
</evidence>
<keyword evidence="4 8" id="KW-0547">Nucleotide-binding</keyword>
<evidence type="ECO:0000259" key="10">
    <source>
        <dbReference type="PROSITE" id="PS50011"/>
    </source>
</evidence>
<dbReference type="FunFam" id="1.10.238.10:FF:000788">
    <property type="entry name" value="Predicted protein"/>
    <property type="match status" value="1"/>
</dbReference>
<dbReference type="GO" id="GO:0005524">
    <property type="term" value="F:ATP binding"/>
    <property type="evidence" value="ECO:0007669"/>
    <property type="project" value="UniProtKB-UniRule"/>
</dbReference>